<dbReference type="SUPFAM" id="SSF48371">
    <property type="entry name" value="ARM repeat"/>
    <property type="match status" value="1"/>
</dbReference>
<dbReference type="Gene3D" id="1.25.10.10">
    <property type="entry name" value="Leucine-rich Repeat Variant"/>
    <property type="match status" value="1"/>
</dbReference>
<evidence type="ECO:0000313" key="3">
    <source>
        <dbReference type="EnsemblMetazoa" id="CJA39116a.1"/>
    </source>
</evidence>
<dbReference type="Pfam" id="PF25574">
    <property type="entry name" value="TPR_IMB1"/>
    <property type="match status" value="1"/>
</dbReference>
<dbReference type="InterPro" id="IPR011989">
    <property type="entry name" value="ARM-like"/>
</dbReference>
<dbReference type="EnsemblMetazoa" id="CJA39116a.1">
    <property type="protein sequence ID" value="CJA39116a.1"/>
    <property type="gene ID" value="WBGene00214963"/>
</dbReference>
<dbReference type="AlphaFoldDB" id="A0A8R1EKX1"/>
<name>A0A8R1EKX1_CAEJA</name>
<protein>
    <recommendedName>
        <fullName evidence="2">Importin subunit beta-1/Transportin-1-like TPR repeats domain-containing protein</fullName>
    </recommendedName>
</protein>
<accession>A0A8R1EKX1</accession>
<dbReference type="InterPro" id="IPR016024">
    <property type="entry name" value="ARM-type_fold"/>
</dbReference>
<reference evidence="3" key="2">
    <citation type="submission" date="2022-06" db="UniProtKB">
        <authorList>
            <consortium name="EnsemblMetazoa"/>
        </authorList>
    </citation>
    <scope>IDENTIFICATION</scope>
    <source>
        <strain evidence="3">DF5081</strain>
    </source>
</reference>
<keyword evidence="4" id="KW-1185">Reference proteome</keyword>
<reference evidence="4" key="1">
    <citation type="submission" date="2010-08" db="EMBL/GenBank/DDBJ databases">
        <authorList>
            <consortium name="Caenorhabditis japonica Sequencing Consortium"/>
            <person name="Wilson R.K."/>
        </authorList>
    </citation>
    <scope>NUCLEOTIDE SEQUENCE [LARGE SCALE GENOMIC DNA]</scope>
    <source>
        <strain evidence="4">DF5081</strain>
    </source>
</reference>
<evidence type="ECO:0000313" key="4">
    <source>
        <dbReference type="Proteomes" id="UP000005237"/>
    </source>
</evidence>
<feature type="domain" description="Importin subunit beta-1/Transportin-1-like TPR repeats" evidence="2">
    <location>
        <begin position="2"/>
        <end position="151"/>
    </location>
</feature>
<keyword evidence="1" id="KW-0677">Repeat</keyword>
<dbReference type="Proteomes" id="UP000005237">
    <property type="component" value="Unassembled WGS sequence"/>
</dbReference>
<evidence type="ECO:0000259" key="2">
    <source>
        <dbReference type="Pfam" id="PF25574"/>
    </source>
</evidence>
<sequence length="175" mass="19215">APRLDRNVKVVIIGTFADIAMAIDVQFERYLEPVVNILNDAQNAAVVTDPNDDDQVDYVDRLREACLNSYTGILQGFKGVDETAARRCISTFVQSIVQLIIRSSQLEPVPPSDSLMATTAGLIGDLVGLYGQDIVGFFNIEAVTQMLQTARKSKVAKTRSMSSWASKEMKKVSVE</sequence>
<organism evidence="3 4">
    <name type="scientific">Caenorhabditis japonica</name>
    <dbReference type="NCBI Taxonomy" id="281687"/>
    <lineage>
        <taxon>Eukaryota</taxon>
        <taxon>Metazoa</taxon>
        <taxon>Ecdysozoa</taxon>
        <taxon>Nematoda</taxon>
        <taxon>Chromadorea</taxon>
        <taxon>Rhabditida</taxon>
        <taxon>Rhabditina</taxon>
        <taxon>Rhabditomorpha</taxon>
        <taxon>Rhabditoidea</taxon>
        <taxon>Rhabditidae</taxon>
        <taxon>Peloderinae</taxon>
        <taxon>Caenorhabditis</taxon>
    </lineage>
</organism>
<proteinExistence type="predicted"/>
<evidence type="ECO:0000256" key="1">
    <source>
        <dbReference type="ARBA" id="ARBA00022737"/>
    </source>
</evidence>
<dbReference type="InterPro" id="IPR058584">
    <property type="entry name" value="IMB1_TNPO1-like_TPR"/>
</dbReference>